<evidence type="ECO:0000259" key="9">
    <source>
        <dbReference type="PROSITE" id="PS51509"/>
    </source>
</evidence>
<dbReference type="Pfam" id="PF02807">
    <property type="entry name" value="ATP-gua_PtransN"/>
    <property type="match status" value="1"/>
</dbReference>
<dbReference type="InterPro" id="IPR014746">
    <property type="entry name" value="Gln_synth/guanido_kin_cat_dom"/>
</dbReference>
<feature type="binding site" evidence="7">
    <location>
        <begin position="200"/>
        <end position="204"/>
    </location>
    <ligand>
        <name>ATP</name>
        <dbReference type="ChEBI" id="CHEBI:30616"/>
    </ligand>
</feature>
<reference evidence="11" key="1">
    <citation type="submission" date="2022-07" db="EMBL/GenBank/DDBJ databases">
        <title>Genome analysis of Parmales, a sister group of diatoms, reveals the evolutionary specialization of diatoms from phago-mixotrophs to photoautotrophs.</title>
        <authorList>
            <person name="Ban H."/>
            <person name="Sato S."/>
            <person name="Yoshikawa S."/>
            <person name="Kazumasa Y."/>
            <person name="Nakamura Y."/>
            <person name="Ichinomiya M."/>
            <person name="Saitoh K."/>
            <person name="Sato N."/>
            <person name="Blanc-Mathieu R."/>
            <person name="Endo H."/>
            <person name="Kuwata A."/>
            <person name="Ogata H."/>
        </authorList>
    </citation>
    <scope>NUCLEOTIDE SEQUENCE</scope>
</reference>
<feature type="binding site" evidence="7">
    <location>
        <position position="270"/>
    </location>
    <ligand>
        <name>ATP</name>
        <dbReference type="ChEBI" id="CHEBI:30616"/>
    </ligand>
</feature>
<dbReference type="Gene3D" id="1.10.135.10">
    <property type="entry name" value="ATP:guanido phosphotransferase, N-terminal domain"/>
    <property type="match status" value="1"/>
</dbReference>
<dbReference type="PANTHER" id="PTHR11547">
    <property type="entry name" value="ARGININE OR CREATINE KINASE"/>
    <property type="match status" value="1"/>
</dbReference>
<comment type="caution">
    <text evidence="11">The sequence shown here is derived from an EMBL/GenBank/DDBJ whole genome shotgun (WGS) entry which is preliminary data.</text>
</comment>
<keyword evidence="5 7" id="KW-0067">ATP-binding</keyword>
<feature type="binding site" evidence="7">
    <location>
        <begin position="368"/>
        <end position="372"/>
    </location>
    <ligand>
        <name>ATP</name>
        <dbReference type="ChEBI" id="CHEBI:30616"/>
    </ligand>
</feature>
<evidence type="ECO:0000256" key="4">
    <source>
        <dbReference type="ARBA" id="ARBA00022777"/>
    </source>
</evidence>
<dbReference type="EMBL" id="BRXZ01007748">
    <property type="protein sequence ID" value="GMI33608.1"/>
    <property type="molecule type" value="Genomic_DNA"/>
</dbReference>
<dbReference type="AlphaFoldDB" id="A0A9W7G5A1"/>
<dbReference type="SUPFAM" id="SSF55931">
    <property type="entry name" value="Glutamine synthetase/guanido kinase"/>
    <property type="match status" value="1"/>
</dbReference>
<dbReference type="GO" id="GO:0046314">
    <property type="term" value="P:phosphocreatine biosynthetic process"/>
    <property type="evidence" value="ECO:0007669"/>
    <property type="project" value="InterPro"/>
</dbReference>
<evidence type="ECO:0000313" key="11">
    <source>
        <dbReference type="EMBL" id="GMI33608.1"/>
    </source>
</evidence>
<dbReference type="GO" id="GO:0005615">
    <property type="term" value="C:extracellular space"/>
    <property type="evidence" value="ECO:0007669"/>
    <property type="project" value="TreeGrafter"/>
</dbReference>
<dbReference type="Pfam" id="PF00217">
    <property type="entry name" value="ATP-gua_Ptrans"/>
    <property type="match status" value="1"/>
</dbReference>
<evidence type="ECO:0000256" key="3">
    <source>
        <dbReference type="ARBA" id="ARBA00022741"/>
    </source>
</evidence>
<feature type="domain" description="Phosphagen kinase C-terminal" evidence="10">
    <location>
        <begin position="197"/>
        <end position="447"/>
    </location>
</feature>
<name>A0A9W7G5A1_9STRA</name>
<protein>
    <recommendedName>
        <fullName evidence="13">Arginine kinase</fullName>
    </recommendedName>
</protein>
<keyword evidence="12" id="KW-1185">Reference proteome</keyword>
<feature type="binding site" evidence="7">
    <location>
        <position position="316"/>
    </location>
    <ligand>
        <name>ATP</name>
        <dbReference type="ChEBI" id="CHEBI:30616"/>
    </ligand>
</feature>
<sequence length="447" mass="48948">MLSRLAARTIRQAPRRAGRGVATKSAESGSNFRYAKVLGLLAVPTALVVMQTNQQKEAQCASSDAIEERLSRIEAMISRLDPSTKILAQIEAGRTANPDMLMSKYFDVKYYNSLSDTLKARLLACCKSGAENHDSGVGVYAMQPSDYDDLKPYFDQVIRGYHKIPGQVKHITNWDLSSVADRLPAGGKLDLTKLGLGTTSMRVRVGRNLANYPLPGAMTKEDRINMEADMVKVFKELIEDPEFGGNYYSLTPGSPFEVSEKFYQHLVKSHIMFKDMAADTYLASAGIASSWPFGRGCYVSADKGFIVWVGEEDHLRIMCMKKATVLNDVFDRLKGACDTMERICGTFAHSKDYGYVTSCPTNLGTGMRASVHIKIPKLTAGGSDARAKAVARPLGLSVRGMGGEHTPIGADGTVDISPSARLQIQEAEIICALYEGIRNLMEEEKKA</sequence>
<dbReference type="InterPro" id="IPR022415">
    <property type="entry name" value="ATP-guanido_PTrfase_AS"/>
</dbReference>
<dbReference type="Gene3D" id="3.30.590.10">
    <property type="entry name" value="Glutamine synthetase/guanido kinase, catalytic domain"/>
    <property type="match status" value="1"/>
</dbReference>
<evidence type="ECO:0000256" key="6">
    <source>
        <dbReference type="PROSITE-ProRule" id="PRU00842"/>
    </source>
</evidence>
<evidence type="ECO:0000259" key="10">
    <source>
        <dbReference type="PROSITE" id="PS51510"/>
    </source>
</evidence>
<dbReference type="PROSITE" id="PS00112">
    <property type="entry name" value="PHOSPHAGEN_KINASE"/>
    <property type="match status" value="1"/>
</dbReference>
<keyword evidence="4 7" id="KW-0418">Kinase</keyword>
<evidence type="ECO:0000256" key="7">
    <source>
        <dbReference type="PROSITE-ProRule" id="PRU00843"/>
    </source>
</evidence>
<proteinExistence type="inferred from homology"/>
<dbReference type="InterPro" id="IPR036802">
    <property type="entry name" value="ATP-guanido_PTrfase_N_sf"/>
</dbReference>
<dbReference type="SUPFAM" id="SSF48034">
    <property type="entry name" value="Guanido kinase N-terminal domain"/>
    <property type="match status" value="1"/>
</dbReference>
<comment type="similarity">
    <text evidence="1 6 8">Belongs to the ATP:guanido phosphotransferase family.</text>
</comment>
<accession>A0A9W7G5A1</accession>
<evidence type="ECO:0000256" key="2">
    <source>
        <dbReference type="ARBA" id="ARBA00022679"/>
    </source>
</evidence>
<dbReference type="InterPro" id="IPR022413">
    <property type="entry name" value="ATP-guanido_PTrfase_N"/>
</dbReference>
<keyword evidence="2 7" id="KW-0808">Transferase</keyword>
<keyword evidence="3 7" id="KW-0547">Nucleotide-binding</keyword>
<dbReference type="GO" id="GO:0005524">
    <property type="term" value="F:ATP binding"/>
    <property type="evidence" value="ECO:0007669"/>
    <property type="project" value="UniProtKB-UniRule"/>
</dbReference>
<dbReference type="PROSITE" id="PS51509">
    <property type="entry name" value="PHOSPHAGEN_KINASE_N"/>
    <property type="match status" value="1"/>
</dbReference>
<evidence type="ECO:0000313" key="12">
    <source>
        <dbReference type="Proteomes" id="UP001165082"/>
    </source>
</evidence>
<feature type="binding site" evidence="7">
    <location>
        <begin position="399"/>
        <end position="404"/>
    </location>
    <ligand>
        <name>ATP</name>
        <dbReference type="ChEBI" id="CHEBI:30616"/>
    </ligand>
</feature>
<dbReference type="PANTHER" id="PTHR11547:SF64">
    <property type="entry name" value="CHROMOSOME UNDETERMINED SCAFFOLD_51, WHOLE GENOME SHOTGUN SEQUENCE"/>
    <property type="match status" value="1"/>
</dbReference>
<dbReference type="InterPro" id="IPR022414">
    <property type="entry name" value="ATP-guanido_PTrfase_cat"/>
</dbReference>
<dbReference type="GO" id="GO:0004111">
    <property type="term" value="F:creatine kinase activity"/>
    <property type="evidence" value="ECO:0007669"/>
    <property type="project" value="InterPro"/>
</dbReference>
<organism evidence="11 12">
    <name type="scientific">Triparma retinervis</name>
    <dbReference type="NCBI Taxonomy" id="2557542"/>
    <lineage>
        <taxon>Eukaryota</taxon>
        <taxon>Sar</taxon>
        <taxon>Stramenopiles</taxon>
        <taxon>Ochrophyta</taxon>
        <taxon>Bolidophyceae</taxon>
        <taxon>Parmales</taxon>
        <taxon>Triparmaceae</taxon>
        <taxon>Triparma</taxon>
    </lineage>
</organism>
<dbReference type="OrthoDB" id="430219at2759"/>
<dbReference type="Proteomes" id="UP001165082">
    <property type="component" value="Unassembled WGS sequence"/>
</dbReference>
<dbReference type="CDD" id="cd07931">
    <property type="entry name" value="eukaryotic_phosphagen_kinases"/>
    <property type="match status" value="1"/>
</dbReference>
<feature type="domain" description="Phosphagen kinase N-terminal" evidence="9">
    <location>
        <begin position="83"/>
        <end position="163"/>
    </location>
</feature>
<dbReference type="InterPro" id="IPR000749">
    <property type="entry name" value="ATP-guanido_PTrfase"/>
</dbReference>
<dbReference type="FunFam" id="3.30.590.10:FF:000006">
    <property type="entry name" value="Arginine kinase 1"/>
    <property type="match status" value="1"/>
</dbReference>
<evidence type="ECO:0000256" key="1">
    <source>
        <dbReference type="ARBA" id="ARBA00006798"/>
    </source>
</evidence>
<evidence type="ECO:0008006" key="13">
    <source>
        <dbReference type="Google" id="ProtNLM"/>
    </source>
</evidence>
<evidence type="ECO:0000256" key="8">
    <source>
        <dbReference type="RuleBase" id="RU000505"/>
    </source>
</evidence>
<evidence type="ECO:0000256" key="5">
    <source>
        <dbReference type="ARBA" id="ARBA00022840"/>
    </source>
</evidence>
<dbReference type="PROSITE" id="PS51510">
    <property type="entry name" value="PHOSPHAGEN_KINASE_C"/>
    <property type="match status" value="1"/>
</dbReference>
<gene>
    <name evidence="11" type="ORF">TrRE_jg11285</name>
</gene>